<evidence type="ECO:0000256" key="1">
    <source>
        <dbReference type="SAM" id="MobiDB-lite"/>
    </source>
</evidence>
<evidence type="ECO:0000313" key="2">
    <source>
        <dbReference type="EMBL" id="GAA5011330.1"/>
    </source>
</evidence>
<dbReference type="RefSeq" id="WP_345648440.1">
    <property type="nucleotide sequence ID" value="NZ_BAABKB010000009.1"/>
</dbReference>
<feature type="region of interest" description="Disordered" evidence="1">
    <location>
        <begin position="1"/>
        <end position="26"/>
    </location>
</feature>
<dbReference type="EMBL" id="BAABKB010000009">
    <property type="protein sequence ID" value="GAA5011330.1"/>
    <property type="molecule type" value="Genomic_DNA"/>
</dbReference>
<sequence>MGTLVLRGTHDTGRDTGSGRPDGDARSVDLARDIADYTSRFTPDGGYLPPSRTERRLVTDGVALLLDGHREQAEQRLAEVDFGIRTLVDSATGRRFAEVYDRVDQAPHPRGWGRVYVDLDHRARWSVQVPHPVADHGTEQLGVRVLRGTPGGVLIVAGAHRKSGEGDASDVAHRRDTVFHAVCAELVRRGFPGVQLHGFADDSAPDHDVVASTGKGSEGRTDGRRLADALRDRGFAVCRAWVRSCPLEGHENVQGRIAADEDVPFLHVEFARSVRSSDARAAEAAAAVRVVTSRWAAASGVRR</sequence>
<comment type="caution">
    <text evidence="2">The sequence shown here is derived from an EMBL/GenBank/DDBJ whole genome shotgun (WGS) entry which is preliminary data.</text>
</comment>
<evidence type="ECO:0000313" key="3">
    <source>
        <dbReference type="Proteomes" id="UP001501759"/>
    </source>
</evidence>
<keyword evidence="3" id="KW-1185">Reference proteome</keyword>
<protein>
    <recommendedName>
        <fullName evidence="4">N-formylglutamate amidohydrolase</fullName>
    </recommendedName>
</protein>
<reference evidence="3" key="1">
    <citation type="journal article" date="2019" name="Int. J. Syst. Evol. Microbiol.">
        <title>The Global Catalogue of Microorganisms (GCM) 10K type strain sequencing project: providing services to taxonomists for standard genome sequencing and annotation.</title>
        <authorList>
            <consortium name="The Broad Institute Genomics Platform"/>
            <consortium name="The Broad Institute Genome Sequencing Center for Infectious Disease"/>
            <person name="Wu L."/>
            <person name="Ma J."/>
        </authorList>
    </citation>
    <scope>NUCLEOTIDE SEQUENCE [LARGE SCALE GENOMIC DNA]</scope>
    <source>
        <strain evidence="3">JCM 18409</strain>
    </source>
</reference>
<accession>A0ABP9IWT8</accession>
<proteinExistence type="predicted"/>
<organism evidence="2 3">
    <name type="scientific">Streptomyces siamensis</name>
    <dbReference type="NCBI Taxonomy" id="1274986"/>
    <lineage>
        <taxon>Bacteria</taxon>
        <taxon>Bacillati</taxon>
        <taxon>Actinomycetota</taxon>
        <taxon>Actinomycetes</taxon>
        <taxon>Kitasatosporales</taxon>
        <taxon>Streptomycetaceae</taxon>
        <taxon>Streptomyces</taxon>
    </lineage>
</organism>
<evidence type="ECO:0008006" key="4">
    <source>
        <dbReference type="Google" id="ProtNLM"/>
    </source>
</evidence>
<dbReference type="Proteomes" id="UP001501759">
    <property type="component" value="Unassembled WGS sequence"/>
</dbReference>
<name>A0ABP9IWT8_9ACTN</name>
<gene>
    <name evidence="2" type="ORF">GCM10023335_32380</name>
</gene>